<sequence>MSELPTGWVEATLDELCEFNPKHDPETNRALEVNFVPMPAVDDETGTIVDKSNMRPLSEVWKGYTHFSDRDVIFAKITPCMENGKIAVARDLANGMACGSTEFHVLRSKGAAEPDFLWRFLRRKSYRQIAERSMTGAVGQRRVPRQFLEATVLPLPPLAEQKRIVAKLDALNAKSARARTELTRIETLVSRYKQAVLSRAFSGELTREWRGDDNWPLPVRLGDVAGSFAYGSAAKSQKSGSIPVLRMANLQEGKLDWTDLVYTNDKDEIEKYRLTPGDVLFNRTNSPALVGKTALYSGEREAIFAGYLIRIVAGPDLDYRYLTYALNSPSGREFSWNAKTDGVSQSNISATKLKEFSFAVPPLEEQHEIVRRIESAFARIDRLAGQAKRALELVGRLDEATLAKAFRGELVPQYENDEPAEKLLERIRAERPAAPKAKRDRGRR</sequence>
<evidence type="ECO:0000256" key="1">
    <source>
        <dbReference type="ARBA" id="ARBA00010923"/>
    </source>
</evidence>
<dbReference type="InterPro" id="IPR000055">
    <property type="entry name" value="Restrct_endonuc_typeI_TRD"/>
</dbReference>
<reference evidence="5 6" key="1">
    <citation type="submission" date="2024-06" db="EMBL/GenBank/DDBJ databases">
        <title>Genomic Encyclopedia of Type Strains, Phase IV (KMG-IV): sequencing the most valuable type-strain genomes for metagenomic binning, comparative biology and taxonomic classification.</title>
        <authorList>
            <person name="Goeker M."/>
        </authorList>
    </citation>
    <scope>NUCLEOTIDE SEQUENCE [LARGE SCALE GENOMIC DNA]</scope>
    <source>
        <strain evidence="5 6">DSM 29288</strain>
    </source>
</reference>
<comment type="similarity">
    <text evidence="1">Belongs to the type-I restriction system S methylase family.</text>
</comment>
<feature type="domain" description="Type I restriction modification DNA specificity" evidence="4">
    <location>
        <begin position="219"/>
        <end position="381"/>
    </location>
</feature>
<comment type="caution">
    <text evidence="5">The sequence shown here is derived from an EMBL/GenBank/DDBJ whole genome shotgun (WGS) entry which is preliminary data.</text>
</comment>
<dbReference type="GO" id="GO:0009035">
    <property type="term" value="F:type I site-specific deoxyribonuclease activity"/>
    <property type="evidence" value="ECO:0007669"/>
    <property type="project" value="UniProtKB-EC"/>
</dbReference>
<feature type="domain" description="Type I restriction modification DNA specificity" evidence="4">
    <location>
        <begin position="5"/>
        <end position="186"/>
    </location>
</feature>
<protein>
    <submittedName>
        <fullName evidence="5">Type I restriction enzyme S subunit</fullName>
        <ecNumber evidence="5">3.1.21.3</ecNumber>
    </submittedName>
</protein>
<evidence type="ECO:0000313" key="5">
    <source>
        <dbReference type="EMBL" id="MET3758023.1"/>
    </source>
</evidence>
<keyword evidence="6" id="KW-1185">Reference proteome</keyword>
<dbReference type="Proteomes" id="UP001549077">
    <property type="component" value="Unassembled WGS sequence"/>
</dbReference>
<organism evidence="5 6">
    <name type="scientific">Rhizobium binae</name>
    <dbReference type="NCBI Taxonomy" id="1138190"/>
    <lineage>
        <taxon>Bacteria</taxon>
        <taxon>Pseudomonadati</taxon>
        <taxon>Pseudomonadota</taxon>
        <taxon>Alphaproteobacteria</taxon>
        <taxon>Hyphomicrobiales</taxon>
        <taxon>Rhizobiaceae</taxon>
        <taxon>Rhizobium/Agrobacterium group</taxon>
        <taxon>Rhizobium</taxon>
    </lineage>
</organism>
<dbReference type="CDD" id="cd17260">
    <property type="entry name" value="RMtype1_S_EcoEI-TRD1-CR1_like"/>
    <property type="match status" value="1"/>
</dbReference>
<dbReference type="SUPFAM" id="SSF116734">
    <property type="entry name" value="DNA methylase specificity domain"/>
    <property type="match status" value="2"/>
</dbReference>
<dbReference type="Pfam" id="PF01420">
    <property type="entry name" value="Methylase_S"/>
    <property type="match status" value="2"/>
</dbReference>
<dbReference type="InterPro" id="IPR051212">
    <property type="entry name" value="Type-I_RE_S_subunit"/>
</dbReference>
<keyword evidence="2" id="KW-0680">Restriction system</keyword>
<dbReference type="PANTHER" id="PTHR43140:SF1">
    <property type="entry name" value="TYPE I RESTRICTION ENZYME ECOKI SPECIFICITY SUBUNIT"/>
    <property type="match status" value="1"/>
</dbReference>
<evidence type="ECO:0000256" key="2">
    <source>
        <dbReference type="ARBA" id="ARBA00022747"/>
    </source>
</evidence>
<evidence type="ECO:0000256" key="3">
    <source>
        <dbReference type="ARBA" id="ARBA00023125"/>
    </source>
</evidence>
<keyword evidence="5" id="KW-0378">Hydrolase</keyword>
<accession>A0ABV2MRQ6</accession>
<dbReference type="PANTHER" id="PTHR43140">
    <property type="entry name" value="TYPE-1 RESTRICTION ENZYME ECOKI SPECIFICITY PROTEIN"/>
    <property type="match status" value="1"/>
</dbReference>
<dbReference type="GeneID" id="91147485"/>
<dbReference type="RefSeq" id="WP_168302311.1">
    <property type="nucleotide sequence ID" value="NZ_CP071604.1"/>
</dbReference>
<evidence type="ECO:0000259" key="4">
    <source>
        <dbReference type="Pfam" id="PF01420"/>
    </source>
</evidence>
<dbReference type="EMBL" id="JBEPMY010000023">
    <property type="protein sequence ID" value="MET3758023.1"/>
    <property type="molecule type" value="Genomic_DNA"/>
</dbReference>
<dbReference type="CDD" id="cd17524">
    <property type="entry name" value="RMtype1_S_EcoUTORF5051P-TRD2-CR2_like"/>
    <property type="match status" value="1"/>
</dbReference>
<proteinExistence type="inferred from homology"/>
<dbReference type="EC" id="3.1.21.3" evidence="5"/>
<evidence type="ECO:0000313" key="6">
    <source>
        <dbReference type="Proteomes" id="UP001549077"/>
    </source>
</evidence>
<dbReference type="Gene3D" id="3.90.220.20">
    <property type="entry name" value="DNA methylase specificity domains"/>
    <property type="match status" value="2"/>
</dbReference>
<gene>
    <name evidence="5" type="ORF">ABID08_005404</name>
</gene>
<name>A0ABV2MRQ6_9HYPH</name>
<dbReference type="InterPro" id="IPR044946">
    <property type="entry name" value="Restrct_endonuc_typeI_TRD_sf"/>
</dbReference>
<keyword evidence="3" id="KW-0238">DNA-binding</keyword>